<dbReference type="GO" id="GO:0005634">
    <property type="term" value="C:nucleus"/>
    <property type="evidence" value="ECO:0007669"/>
    <property type="project" value="TreeGrafter"/>
</dbReference>
<dbReference type="OrthoDB" id="414698at2759"/>
<dbReference type="OMA" id="DKPISQA"/>
<accession>B8MJ46</accession>
<dbReference type="InterPro" id="IPR005645">
    <property type="entry name" value="FSH-like_dom"/>
</dbReference>
<dbReference type="InterPro" id="IPR029058">
    <property type="entry name" value="AB_hydrolase_fold"/>
</dbReference>
<evidence type="ECO:0000259" key="2">
    <source>
        <dbReference type="Pfam" id="PF03959"/>
    </source>
</evidence>
<dbReference type="PANTHER" id="PTHR48070">
    <property type="entry name" value="ESTERASE OVCA2"/>
    <property type="match status" value="1"/>
</dbReference>
<dbReference type="Gene3D" id="3.40.50.1820">
    <property type="entry name" value="alpha/beta hydrolase"/>
    <property type="match status" value="1"/>
</dbReference>
<proteinExistence type="predicted"/>
<dbReference type="PhylomeDB" id="B8MJ46"/>
<organism evidence="3 4">
    <name type="scientific">Talaromyces stipitatus (strain ATCC 10500 / CBS 375.48 / QM 6759 / NRRL 1006)</name>
    <name type="common">Penicillium stipitatum</name>
    <dbReference type="NCBI Taxonomy" id="441959"/>
    <lineage>
        <taxon>Eukaryota</taxon>
        <taxon>Fungi</taxon>
        <taxon>Dikarya</taxon>
        <taxon>Ascomycota</taxon>
        <taxon>Pezizomycotina</taxon>
        <taxon>Eurotiomycetes</taxon>
        <taxon>Eurotiomycetidae</taxon>
        <taxon>Eurotiales</taxon>
        <taxon>Trichocomaceae</taxon>
        <taxon>Talaromyces</taxon>
        <taxon>Talaromyces sect. Talaromyces</taxon>
    </lineage>
</organism>
<keyword evidence="1" id="KW-0378">Hydrolase</keyword>
<dbReference type="GeneID" id="8103366"/>
<dbReference type="InParanoid" id="B8MJ46"/>
<gene>
    <name evidence="3" type="ORF">TSTA_051440</name>
</gene>
<dbReference type="GO" id="GO:0016787">
    <property type="term" value="F:hydrolase activity"/>
    <property type="evidence" value="ECO:0007669"/>
    <property type="project" value="UniProtKB-KW"/>
</dbReference>
<dbReference type="SUPFAM" id="SSF53474">
    <property type="entry name" value="alpha/beta-Hydrolases"/>
    <property type="match status" value="1"/>
</dbReference>
<dbReference type="InterPro" id="IPR050593">
    <property type="entry name" value="LovG"/>
</dbReference>
<dbReference type="EMBL" id="EQ962657">
    <property type="protein sequence ID" value="EED15708.1"/>
    <property type="molecule type" value="Genomic_DNA"/>
</dbReference>
<reference evidence="4" key="1">
    <citation type="journal article" date="2015" name="Genome Announc.">
        <title>Genome sequence of the AIDS-associated pathogen Penicillium marneffei (ATCC18224) and its near taxonomic relative Talaromyces stipitatus (ATCC10500).</title>
        <authorList>
            <person name="Nierman W.C."/>
            <person name="Fedorova-Abrams N.D."/>
            <person name="Andrianopoulos A."/>
        </authorList>
    </citation>
    <scope>NUCLEOTIDE SEQUENCE [LARGE SCALE GENOMIC DNA]</scope>
    <source>
        <strain evidence="4">ATCC 10500 / CBS 375.48 / QM 6759 / NRRL 1006</strain>
    </source>
</reference>
<dbReference type="Proteomes" id="UP000001745">
    <property type="component" value="Unassembled WGS sequence"/>
</dbReference>
<dbReference type="VEuPathDB" id="FungiDB:TSTA_051440"/>
<dbReference type="GO" id="GO:0019748">
    <property type="term" value="P:secondary metabolic process"/>
    <property type="evidence" value="ECO:0007669"/>
    <property type="project" value="TreeGrafter"/>
</dbReference>
<dbReference type="eggNOG" id="KOG2551">
    <property type="taxonomic scope" value="Eukaryota"/>
</dbReference>
<dbReference type="PANTHER" id="PTHR48070:SF6">
    <property type="entry name" value="ESTERASE OVCA2"/>
    <property type="match status" value="1"/>
</dbReference>
<evidence type="ECO:0000313" key="4">
    <source>
        <dbReference type="Proteomes" id="UP000001745"/>
    </source>
</evidence>
<feature type="domain" description="Serine hydrolase" evidence="2">
    <location>
        <begin position="43"/>
        <end position="176"/>
    </location>
</feature>
<dbReference type="AlphaFoldDB" id="B8MJ46"/>
<dbReference type="Pfam" id="PF03959">
    <property type="entry name" value="FSH1"/>
    <property type="match status" value="1"/>
</dbReference>
<dbReference type="HOGENOM" id="CLU_051938_4_0_1"/>
<keyword evidence="4" id="KW-1185">Reference proteome</keyword>
<evidence type="ECO:0000256" key="1">
    <source>
        <dbReference type="ARBA" id="ARBA00022801"/>
    </source>
</evidence>
<sequence>MRFLCLHGWGTNSQFVEGHLASEMFPELREVTSSTDEFFSYADIEDMDSCLRALELLDSYVTAEGPFDGVLAFSQGAIIAASYLARRRQLGQLSKKSALPFKCAIFFSAPAVYRIENGQLRAMTRDVDGEMINIPTAHIWGSNDTTINGQAISDLCASDTREIYVHEGGHEVPGARMNSAVKSSVQIIRRVISMASYEQ</sequence>
<dbReference type="RefSeq" id="XP_002485661.1">
    <property type="nucleotide sequence ID" value="XM_002485616.1"/>
</dbReference>
<evidence type="ECO:0000313" key="3">
    <source>
        <dbReference type="EMBL" id="EED15708.1"/>
    </source>
</evidence>
<name>B8MJ46_TALSN</name>
<protein>
    <submittedName>
        <fullName evidence="3">DUF341 domain protein</fullName>
    </submittedName>
</protein>
<dbReference type="GO" id="GO:0005737">
    <property type="term" value="C:cytoplasm"/>
    <property type="evidence" value="ECO:0007669"/>
    <property type="project" value="TreeGrafter"/>
</dbReference>